<keyword evidence="1" id="KW-1133">Transmembrane helix</keyword>
<name>A0A0A9B7A6_ARUDO</name>
<reference evidence="2" key="1">
    <citation type="submission" date="2014-09" db="EMBL/GenBank/DDBJ databases">
        <authorList>
            <person name="Magalhaes I.L.F."/>
            <person name="Oliveira U."/>
            <person name="Santos F.R."/>
            <person name="Vidigal T.H.D.A."/>
            <person name="Brescovit A.D."/>
            <person name="Santos A.J."/>
        </authorList>
    </citation>
    <scope>NUCLEOTIDE SEQUENCE</scope>
    <source>
        <tissue evidence="2">Shoot tissue taken approximately 20 cm above the soil surface</tissue>
    </source>
</reference>
<keyword evidence="1" id="KW-0812">Transmembrane</keyword>
<protein>
    <submittedName>
        <fullName evidence="2">Uncharacterized protein</fullName>
    </submittedName>
</protein>
<sequence>MRSLQMVYQYSRDLPKFFLDRLINALGLATFLCRHSQLICIKGIFSSIPNKKEYFLVVFLFIVPTCSHEQALSIYIMMMLG</sequence>
<feature type="transmembrane region" description="Helical" evidence="1">
    <location>
        <begin position="54"/>
        <end position="78"/>
    </location>
</feature>
<keyword evidence="1" id="KW-0472">Membrane</keyword>
<evidence type="ECO:0000313" key="2">
    <source>
        <dbReference type="EMBL" id="JAD55167.1"/>
    </source>
</evidence>
<proteinExistence type="predicted"/>
<dbReference type="AlphaFoldDB" id="A0A0A9B7A6"/>
<accession>A0A0A9B7A6</accession>
<organism evidence="2">
    <name type="scientific">Arundo donax</name>
    <name type="common">Giant reed</name>
    <name type="synonym">Donax arundinaceus</name>
    <dbReference type="NCBI Taxonomy" id="35708"/>
    <lineage>
        <taxon>Eukaryota</taxon>
        <taxon>Viridiplantae</taxon>
        <taxon>Streptophyta</taxon>
        <taxon>Embryophyta</taxon>
        <taxon>Tracheophyta</taxon>
        <taxon>Spermatophyta</taxon>
        <taxon>Magnoliopsida</taxon>
        <taxon>Liliopsida</taxon>
        <taxon>Poales</taxon>
        <taxon>Poaceae</taxon>
        <taxon>PACMAD clade</taxon>
        <taxon>Arundinoideae</taxon>
        <taxon>Arundineae</taxon>
        <taxon>Arundo</taxon>
    </lineage>
</organism>
<dbReference type="EMBL" id="GBRH01242728">
    <property type="protein sequence ID" value="JAD55167.1"/>
    <property type="molecule type" value="Transcribed_RNA"/>
</dbReference>
<reference evidence="2" key="2">
    <citation type="journal article" date="2015" name="Data Brief">
        <title>Shoot transcriptome of the giant reed, Arundo donax.</title>
        <authorList>
            <person name="Barrero R.A."/>
            <person name="Guerrero F.D."/>
            <person name="Moolhuijzen P."/>
            <person name="Goolsby J.A."/>
            <person name="Tidwell J."/>
            <person name="Bellgard S.E."/>
            <person name="Bellgard M.I."/>
        </authorList>
    </citation>
    <scope>NUCLEOTIDE SEQUENCE</scope>
    <source>
        <tissue evidence="2">Shoot tissue taken approximately 20 cm above the soil surface</tissue>
    </source>
</reference>
<evidence type="ECO:0000256" key="1">
    <source>
        <dbReference type="SAM" id="Phobius"/>
    </source>
</evidence>